<evidence type="ECO:0000313" key="4">
    <source>
        <dbReference type="EMBL" id="MFD2629658.1"/>
    </source>
</evidence>
<sequence length="455" mass="50609">MKKEYFQEASEEIEVSKEDVLAAIKAGRKRASQGSVVHKNRRKAKKIIWATAAAATIFVSSSFVLPSLSHVMAQVPLLGNVYTAFNDSVGRSLQSQDLITKLNQTFSYKGIDVTINNAYYDGAVVGVTFSVKGNVKTEEDGSVQGFYEIFNGAEGISDGKELIHMEPAENGYVGHIQLSYPKAELPAETTFPLEFKRIGGKEGSWLFDVPIKQLPYETVNVDKGTVEDNIGVNVHFDSIIEGKASTAINYTATSPEGKHDSVRLEVYDDQGKELNISTGGIELGTVEKSNSNILKERSIIPQSIKGETDYIEVLPKVALDEPDRFISLDKAAPININADRQDLAVEIEDITFKDKKVTFDFQLNNGDNMDKDFSFYKDFARTGIDLVKESEKDIYKEPIKHTVEVKDKDNLRFSSTFDISQIKGFNKDNYIVRVDMGTLSANIPVELEKVRIDLN</sequence>
<comment type="caution">
    <text evidence="4">The sequence shown here is derived from an EMBL/GenBank/DDBJ whole genome shotgun (WGS) entry which is preliminary data.</text>
</comment>
<accession>A0ABW5Q212</accession>
<keyword evidence="5" id="KW-1185">Reference proteome</keyword>
<evidence type="ECO:0000256" key="1">
    <source>
        <dbReference type="SAM" id="Phobius"/>
    </source>
</evidence>
<feature type="domain" description="DUF4179" evidence="2">
    <location>
        <begin position="39"/>
        <end position="132"/>
    </location>
</feature>
<dbReference type="InterPro" id="IPR040680">
    <property type="entry name" value="DUF5643"/>
</dbReference>
<keyword evidence="1" id="KW-1133">Transmembrane helix</keyword>
<dbReference type="RefSeq" id="WP_379562449.1">
    <property type="nucleotide sequence ID" value="NZ_JBHUMX010000038.1"/>
</dbReference>
<dbReference type="Pfam" id="PF18705">
    <property type="entry name" value="DUF5643"/>
    <property type="match status" value="1"/>
</dbReference>
<keyword evidence="1" id="KW-0472">Membrane</keyword>
<evidence type="ECO:0000259" key="3">
    <source>
        <dbReference type="Pfam" id="PF18705"/>
    </source>
</evidence>
<dbReference type="Pfam" id="PF13786">
    <property type="entry name" value="DUF4179"/>
    <property type="match status" value="1"/>
</dbReference>
<dbReference type="Gene3D" id="2.60.40.1630">
    <property type="entry name" value="bacillus anthracis domain"/>
    <property type="match status" value="1"/>
</dbReference>
<keyword evidence="1" id="KW-0812">Transmembrane</keyword>
<dbReference type="Proteomes" id="UP001597451">
    <property type="component" value="Unassembled WGS sequence"/>
</dbReference>
<proteinExistence type="predicted"/>
<gene>
    <name evidence="4" type="ORF">ACFSUN_12795</name>
</gene>
<dbReference type="EMBL" id="JBHUMX010000038">
    <property type="protein sequence ID" value="MFD2629658.1"/>
    <property type="molecule type" value="Genomic_DNA"/>
</dbReference>
<name>A0ABW5Q212_9BACI</name>
<feature type="domain" description="DUF5643" evidence="3">
    <location>
        <begin position="217"/>
        <end position="330"/>
    </location>
</feature>
<feature type="transmembrane region" description="Helical" evidence="1">
    <location>
        <begin position="47"/>
        <end position="68"/>
    </location>
</feature>
<evidence type="ECO:0000313" key="5">
    <source>
        <dbReference type="Proteomes" id="UP001597451"/>
    </source>
</evidence>
<dbReference type="InterPro" id="IPR025436">
    <property type="entry name" value="DUF4179"/>
</dbReference>
<organism evidence="4 5">
    <name type="scientific">Oceanobacillus kapialis</name>
    <dbReference type="NCBI Taxonomy" id="481353"/>
    <lineage>
        <taxon>Bacteria</taxon>
        <taxon>Bacillati</taxon>
        <taxon>Bacillota</taxon>
        <taxon>Bacilli</taxon>
        <taxon>Bacillales</taxon>
        <taxon>Bacillaceae</taxon>
        <taxon>Oceanobacillus</taxon>
    </lineage>
</organism>
<protein>
    <submittedName>
        <fullName evidence="4">DUF4179 domain-containing protein</fullName>
    </submittedName>
</protein>
<evidence type="ECO:0000259" key="2">
    <source>
        <dbReference type="Pfam" id="PF13786"/>
    </source>
</evidence>
<reference evidence="5" key="1">
    <citation type="journal article" date="2019" name="Int. J. Syst. Evol. Microbiol.">
        <title>The Global Catalogue of Microorganisms (GCM) 10K type strain sequencing project: providing services to taxonomists for standard genome sequencing and annotation.</title>
        <authorList>
            <consortium name="The Broad Institute Genomics Platform"/>
            <consortium name="The Broad Institute Genome Sequencing Center for Infectious Disease"/>
            <person name="Wu L."/>
            <person name="Ma J."/>
        </authorList>
    </citation>
    <scope>NUCLEOTIDE SEQUENCE [LARGE SCALE GENOMIC DNA]</scope>
    <source>
        <strain evidence="5">TISTR 1858</strain>
    </source>
</reference>